<proteinExistence type="predicted"/>
<feature type="region of interest" description="Disordered" evidence="1">
    <location>
        <begin position="45"/>
        <end position="82"/>
    </location>
</feature>
<keyword evidence="3" id="KW-1185">Reference proteome</keyword>
<evidence type="ECO:0000313" key="2">
    <source>
        <dbReference type="EMBL" id="CAL0322781.1"/>
    </source>
</evidence>
<dbReference type="Proteomes" id="UP001497480">
    <property type="component" value="Unassembled WGS sequence"/>
</dbReference>
<accession>A0AAV1XMJ2</accession>
<name>A0AAV1XMJ2_LUPLU</name>
<feature type="region of interest" description="Disordered" evidence="1">
    <location>
        <begin position="97"/>
        <end position="141"/>
    </location>
</feature>
<evidence type="ECO:0000313" key="3">
    <source>
        <dbReference type="Proteomes" id="UP001497480"/>
    </source>
</evidence>
<feature type="compositionally biased region" description="Basic and acidic residues" evidence="1">
    <location>
        <begin position="129"/>
        <end position="141"/>
    </location>
</feature>
<dbReference type="EMBL" id="CAXHTB010000016">
    <property type="protein sequence ID" value="CAL0322781.1"/>
    <property type="molecule type" value="Genomic_DNA"/>
</dbReference>
<sequence length="141" mass="15195">MSSNLNKSYLLVKTLGWGRDMASSSIEAPLTPLVRQEVAAGVEVQITEPTEQVSTGNGKESNSWSTNREQHSNSSSIETLNRPIEIERGSCCRFKGGVSSSYGDERAASSDVSLARNFPSGDHCGSRRAYRDDHSGGRGKA</sequence>
<gene>
    <name evidence="2" type="ORF">LLUT_LOCUS23841</name>
</gene>
<comment type="caution">
    <text evidence="2">The sequence shown here is derived from an EMBL/GenBank/DDBJ whole genome shotgun (WGS) entry which is preliminary data.</text>
</comment>
<reference evidence="2 3" key="1">
    <citation type="submission" date="2024-03" db="EMBL/GenBank/DDBJ databases">
        <authorList>
            <person name="Martinez-Hernandez J."/>
        </authorList>
    </citation>
    <scope>NUCLEOTIDE SEQUENCE [LARGE SCALE GENOMIC DNA]</scope>
</reference>
<protein>
    <submittedName>
        <fullName evidence="2">Uncharacterized protein</fullName>
    </submittedName>
</protein>
<dbReference type="AlphaFoldDB" id="A0AAV1XMJ2"/>
<evidence type="ECO:0000256" key="1">
    <source>
        <dbReference type="SAM" id="MobiDB-lite"/>
    </source>
</evidence>
<feature type="compositionally biased region" description="Polar residues" evidence="1">
    <location>
        <begin position="47"/>
        <end position="79"/>
    </location>
</feature>
<organism evidence="2 3">
    <name type="scientific">Lupinus luteus</name>
    <name type="common">European yellow lupine</name>
    <dbReference type="NCBI Taxonomy" id="3873"/>
    <lineage>
        <taxon>Eukaryota</taxon>
        <taxon>Viridiplantae</taxon>
        <taxon>Streptophyta</taxon>
        <taxon>Embryophyta</taxon>
        <taxon>Tracheophyta</taxon>
        <taxon>Spermatophyta</taxon>
        <taxon>Magnoliopsida</taxon>
        <taxon>eudicotyledons</taxon>
        <taxon>Gunneridae</taxon>
        <taxon>Pentapetalae</taxon>
        <taxon>rosids</taxon>
        <taxon>fabids</taxon>
        <taxon>Fabales</taxon>
        <taxon>Fabaceae</taxon>
        <taxon>Papilionoideae</taxon>
        <taxon>50 kb inversion clade</taxon>
        <taxon>genistoids sensu lato</taxon>
        <taxon>core genistoids</taxon>
        <taxon>Genisteae</taxon>
        <taxon>Lupinus</taxon>
    </lineage>
</organism>